<dbReference type="Proteomes" id="UP000036923">
    <property type="component" value="Unassembled WGS sequence"/>
</dbReference>
<organism evidence="1 2">
    <name type="scientific">Pseudobacteroides cellulosolvens ATCC 35603 = DSM 2933</name>
    <dbReference type="NCBI Taxonomy" id="398512"/>
    <lineage>
        <taxon>Bacteria</taxon>
        <taxon>Bacillati</taxon>
        <taxon>Bacillota</taxon>
        <taxon>Clostridia</taxon>
        <taxon>Eubacteriales</taxon>
        <taxon>Oscillospiraceae</taxon>
        <taxon>Pseudobacteroides</taxon>
    </lineage>
</organism>
<accession>A0A0L6JYH8</accession>
<protein>
    <submittedName>
        <fullName evidence="1">Uncharacterized protein</fullName>
    </submittedName>
</protein>
<sequence precursor="true">MKKRILRILSVCLSICFLLISTFTLITYAYADQSVNFTFNSFASGRGYVDGSSNGTYYSLLPGNVSLTISTYSVLDTQSNQYVSGYSCLVDLMNGTKSYGTRVISNTSSIGRWVADANSTGYYLYACGQQPCTYKIFHIEGTLHDHY</sequence>
<keyword evidence="2" id="KW-1185">Reference proteome</keyword>
<gene>
    <name evidence="1" type="ORF">Bccel_5797</name>
</gene>
<dbReference type="AlphaFoldDB" id="A0A0L6JYH8"/>
<dbReference type="EMBL" id="LGTC01000001">
    <property type="protein sequence ID" value="KNY30517.1"/>
    <property type="molecule type" value="Genomic_DNA"/>
</dbReference>
<reference evidence="2" key="1">
    <citation type="submission" date="2015-07" db="EMBL/GenBank/DDBJ databases">
        <title>Near-Complete Genome Sequence of the Cellulolytic Bacterium Bacteroides (Pseudobacteroides) cellulosolvens ATCC 35603.</title>
        <authorList>
            <person name="Dassa B."/>
            <person name="Utturkar S.M."/>
            <person name="Klingeman D.M."/>
            <person name="Hurt R.A."/>
            <person name="Keller M."/>
            <person name="Xu J."/>
            <person name="Reddy Y.H.K."/>
            <person name="Borovok I."/>
            <person name="Grinberg I.R."/>
            <person name="Lamed R."/>
            <person name="Zhivin O."/>
            <person name="Bayer E.A."/>
            <person name="Brown S.D."/>
        </authorList>
    </citation>
    <scope>NUCLEOTIDE SEQUENCE [LARGE SCALE GENOMIC DNA]</scope>
    <source>
        <strain evidence="2">DSM 2933</strain>
    </source>
</reference>
<name>A0A0L6JYH8_9FIRM</name>
<dbReference type="RefSeq" id="WP_036945946.1">
    <property type="nucleotide sequence ID" value="NZ_JQKC01000094.1"/>
</dbReference>
<evidence type="ECO:0000313" key="1">
    <source>
        <dbReference type="EMBL" id="KNY30517.1"/>
    </source>
</evidence>
<proteinExistence type="predicted"/>
<evidence type="ECO:0000313" key="2">
    <source>
        <dbReference type="Proteomes" id="UP000036923"/>
    </source>
</evidence>
<comment type="caution">
    <text evidence="1">The sequence shown here is derived from an EMBL/GenBank/DDBJ whole genome shotgun (WGS) entry which is preliminary data.</text>
</comment>